<accession>A0ABS1D7U9</accession>
<evidence type="ECO:0000313" key="3">
    <source>
        <dbReference type="EMBL" id="MBK1666430.1"/>
    </source>
</evidence>
<evidence type="ECO:0008006" key="5">
    <source>
        <dbReference type="Google" id="ProtNLM"/>
    </source>
</evidence>
<evidence type="ECO:0000313" key="4">
    <source>
        <dbReference type="Proteomes" id="UP001296873"/>
    </source>
</evidence>
<feature type="region of interest" description="Disordered" evidence="1">
    <location>
        <begin position="24"/>
        <end position="44"/>
    </location>
</feature>
<organism evidence="3 4">
    <name type="scientific">Rhodovibrio sodomensis</name>
    <dbReference type="NCBI Taxonomy" id="1088"/>
    <lineage>
        <taxon>Bacteria</taxon>
        <taxon>Pseudomonadati</taxon>
        <taxon>Pseudomonadota</taxon>
        <taxon>Alphaproteobacteria</taxon>
        <taxon>Rhodospirillales</taxon>
        <taxon>Rhodovibrionaceae</taxon>
        <taxon>Rhodovibrio</taxon>
    </lineage>
</organism>
<keyword evidence="2" id="KW-1133">Transmembrane helix</keyword>
<feature type="transmembrane region" description="Helical" evidence="2">
    <location>
        <begin position="50"/>
        <end position="70"/>
    </location>
</feature>
<keyword evidence="2" id="KW-0472">Membrane</keyword>
<proteinExistence type="predicted"/>
<comment type="caution">
    <text evidence="3">The sequence shown here is derived from an EMBL/GenBank/DDBJ whole genome shotgun (WGS) entry which is preliminary data.</text>
</comment>
<protein>
    <recommendedName>
        <fullName evidence="5">DUF2939 domain-containing protein</fullName>
    </recommendedName>
</protein>
<keyword evidence="2" id="KW-0812">Transmembrane</keyword>
<dbReference type="EMBL" id="NRRL01000001">
    <property type="protein sequence ID" value="MBK1666430.1"/>
    <property type="molecule type" value="Genomic_DNA"/>
</dbReference>
<keyword evidence="4" id="KW-1185">Reference proteome</keyword>
<evidence type="ECO:0000256" key="2">
    <source>
        <dbReference type="SAM" id="Phobius"/>
    </source>
</evidence>
<gene>
    <name evidence="3" type="ORF">CKO28_00050</name>
</gene>
<name>A0ABS1D7U9_9PROT</name>
<evidence type="ECO:0000256" key="1">
    <source>
        <dbReference type="SAM" id="MobiDB-lite"/>
    </source>
</evidence>
<dbReference type="Proteomes" id="UP001296873">
    <property type="component" value="Unassembled WGS sequence"/>
</dbReference>
<reference evidence="3 4" key="1">
    <citation type="journal article" date="2020" name="Microorganisms">
        <title>Osmotic Adaptation and Compatible Solute Biosynthesis of Phototrophic Bacteria as Revealed from Genome Analyses.</title>
        <authorList>
            <person name="Imhoff J.F."/>
            <person name="Rahn T."/>
            <person name="Kunzel S."/>
            <person name="Keller A."/>
            <person name="Neulinger S.C."/>
        </authorList>
    </citation>
    <scope>NUCLEOTIDE SEQUENCE [LARGE SCALE GENOMIC DNA]</scope>
    <source>
        <strain evidence="3 4">DSM 9895</strain>
    </source>
</reference>
<sequence>MNLEAEMTENEGSGGVANHLDRGQAQTAATGSQRSGTGGGRPRSIGGGRVVTALGWVFLVGFSGCCWWAAASADATLEAMKRHDAAELSVRIDYPALQRALHAQRQMALGDGPKSGMAQLLIDGLVTRFFGGYSEPTAPGLVQQIKRIETQNDLSGYRLKLEEGFFCRGPFSYCAQAGINGRAIATVRMELQDFTWQLTGITFNEWGAELVERLRL</sequence>